<evidence type="ECO:0000256" key="3">
    <source>
        <dbReference type="ARBA" id="ARBA00022452"/>
    </source>
</evidence>
<dbReference type="GO" id="GO:0015344">
    <property type="term" value="F:siderophore uptake transmembrane transporter activity"/>
    <property type="evidence" value="ECO:0007669"/>
    <property type="project" value="TreeGrafter"/>
</dbReference>
<evidence type="ECO:0000259" key="13">
    <source>
        <dbReference type="Pfam" id="PF07715"/>
    </source>
</evidence>
<keyword evidence="4 10" id="KW-0812">Transmembrane</keyword>
<dbReference type="RefSeq" id="WP_021167547.1">
    <property type="nucleotide sequence ID" value="NZ_CTRP01000004.1"/>
</dbReference>
<evidence type="ECO:0000256" key="2">
    <source>
        <dbReference type="ARBA" id="ARBA00022448"/>
    </source>
</evidence>
<dbReference type="Proteomes" id="UP000049855">
    <property type="component" value="Unassembled WGS sequence"/>
</dbReference>
<keyword evidence="7 10" id="KW-0472">Membrane</keyword>
<dbReference type="Pfam" id="PF07715">
    <property type="entry name" value="Plug"/>
    <property type="match status" value="1"/>
</dbReference>
<keyword evidence="2 10" id="KW-0813">Transport</keyword>
<gene>
    <name evidence="14" type="ORF">SpAn4DRAFT_3955</name>
</gene>
<evidence type="ECO:0000256" key="6">
    <source>
        <dbReference type="ARBA" id="ARBA00023077"/>
    </source>
</evidence>
<comment type="subcellular location">
    <subcellularLocation>
        <location evidence="1 10">Cell outer membrane</location>
        <topology evidence="1 10">Multi-pass membrane protein</topology>
    </subcellularLocation>
</comment>
<evidence type="ECO:0000256" key="4">
    <source>
        <dbReference type="ARBA" id="ARBA00022692"/>
    </source>
</evidence>
<reference evidence="15" key="1">
    <citation type="submission" date="2015-03" db="EMBL/GenBank/DDBJ databases">
        <authorList>
            <person name="Nijsse Bart"/>
        </authorList>
    </citation>
    <scope>NUCLEOTIDE SEQUENCE [LARGE SCALE GENOMIC DNA]</scope>
</reference>
<proteinExistence type="inferred from homology"/>
<dbReference type="GO" id="GO:0044718">
    <property type="term" value="P:siderophore transmembrane transport"/>
    <property type="evidence" value="ECO:0007669"/>
    <property type="project" value="TreeGrafter"/>
</dbReference>
<evidence type="ECO:0000313" key="14">
    <source>
        <dbReference type="EMBL" id="CQR71450.1"/>
    </source>
</evidence>
<keyword evidence="8 14" id="KW-0675">Receptor</keyword>
<dbReference type="Gene3D" id="2.40.170.20">
    <property type="entry name" value="TonB-dependent receptor, beta-barrel domain"/>
    <property type="match status" value="1"/>
</dbReference>
<name>A0A0U1KVG6_9FIRM</name>
<keyword evidence="3 10" id="KW-1134">Transmembrane beta strand</keyword>
<dbReference type="Gene3D" id="2.170.130.10">
    <property type="entry name" value="TonB-dependent receptor, plug domain"/>
    <property type="match status" value="1"/>
</dbReference>
<dbReference type="EMBL" id="CTRP01000004">
    <property type="protein sequence ID" value="CQR71450.1"/>
    <property type="molecule type" value="Genomic_DNA"/>
</dbReference>
<evidence type="ECO:0000259" key="12">
    <source>
        <dbReference type="Pfam" id="PF00593"/>
    </source>
</evidence>
<dbReference type="GO" id="GO:0009279">
    <property type="term" value="C:cell outer membrane"/>
    <property type="evidence" value="ECO:0007669"/>
    <property type="project" value="UniProtKB-SubCell"/>
</dbReference>
<keyword evidence="6 11" id="KW-0798">TonB box</keyword>
<evidence type="ECO:0000256" key="1">
    <source>
        <dbReference type="ARBA" id="ARBA00004571"/>
    </source>
</evidence>
<keyword evidence="15" id="KW-1185">Reference proteome</keyword>
<evidence type="ECO:0000256" key="10">
    <source>
        <dbReference type="PROSITE-ProRule" id="PRU01360"/>
    </source>
</evidence>
<dbReference type="PANTHER" id="PTHR30069">
    <property type="entry name" value="TONB-DEPENDENT OUTER MEMBRANE RECEPTOR"/>
    <property type="match status" value="1"/>
</dbReference>
<dbReference type="SUPFAM" id="SSF56935">
    <property type="entry name" value="Porins"/>
    <property type="match status" value="1"/>
</dbReference>
<dbReference type="PANTHER" id="PTHR30069:SF29">
    <property type="entry name" value="HEMOGLOBIN AND HEMOGLOBIN-HAPTOGLOBIN-BINDING PROTEIN 1-RELATED"/>
    <property type="match status" value="1"/>
</dbReference>
<dbReference type="PROSITE" id="PS52016">
    <property type="entry name" value="TONB_DEPENDENT_REC_3"/>
    <property type="match status" value="1"/>
</dbReference>
<dbReference type="InterPro" id="IPR000531">
    <property type="entry name" value="Beta-barrel_TonB"/>
</dbReference>
<dbReference type="InterPro" id="IPR012910">
    <property type="entry name" value="Plug_dom"/>
</dbReference>
<keyword evidence="5" id="KW-0732">Signal</keyword>
<protein>
    <submittedName>
        <fullName evidence="14">Outer membrane vitamin B12 receptor BtuB</fullName>
    </submittedName>
</protein>
<dbReference type="InterPro" id="IPR037066">
    <property type="entry name" value="Plug_dom_sf"/>
</dbReference>
<evidence type="ECO:0000256" key="8">
    <source>
        <dbReference type="ARBA" id="ARBA00023170"/>
    </source>
</evidence>
<dbReference type="CDD" id="cd01347">
    <property type="entry name" value="ligand_gated_channel"/>
    <property type="match status" value="1"/>
</dbReference>
<organism evidence="14 15">
    <name type="scientific">Sporomusa ovata</name>
    <dbReference type="NCBI Taxonomy" id="2378"/>
    <lineage>
        <taxon>Bacteria</taxon>
        <taxon>Bacillati</taxon>
        <taxon>Bacillota</taxon>
        <taxon>Negativicutes</taxon>
        <taxon>Selenomonadales</taxon>
        <taxon>Sporomusaceae</taxon>
        <taxon>Sporomusa</taxon>
    </lineage>
</organism>
<comment type="similarity">
    <text evidence="10 11">Belongs to the TonB-dependent receptor family.</text>
</comment>
<dbReference type="InterPro" id="IPR036942">
    <property type="entry name" value="Beta-barrel_TonB_sf"/>
</dbReference>
<feature type="domain" description="TonB-dependent receptor plug" evidence="13">
    <location>
        <begin position="83"/>
        <end position="188"/>
    </location>
</feature>
<sequence>MLRKPRILLQSSNNIEKVVAESGESMPSHAKKHTWHKLLLRLTACCALTFPITQAMAAEVKSVPEYALETIYVMGTKTAEDLETIQKTTVEVKKKIDAGQINNVTDLLRDLAGFTVLFNPNSGTQVTLRGVGGERFLVSVNGNVLQNQGGLMLGRGFSWDSIPVATIQKIEIIRGASSAVYAGTWGGVINLVTIQTPGETRTESKVSYGSFNTRKMTLTHQGTTPDGKVSWVIGSSKNTSDGFYRNNWSDDKNANLDLNYKINTQDTLSFTLTHDIRKEGIITGNNAKSPNGYNPAYPVVNDPPKLFETTGLAWIDGSYRFWRTNNYALNYKTAASKINLYENTQFRTEWVRTAADPALKLNWKSDLSNRGFDWQQSVTTGNHHLAYGLQYQTMKYDLTSSQSVLDHKFSGLFVQDNWNIMPDWTIGLGARYDFYKFTMDVFDTTAAAKPYSNTANYFSPKFSITHALSSRDTVYASASAVFRPPTPADYFRWSYNYSNWSTGSSPILLSKSLGFTSQSEWQQAFGYLGPEQGKSFELGWRKQANDRFSWRFTSFYNDIDNYINILISRYTTKGYYPTYNIDNAKIKGLEFSADYIFDPNFSIAATFSRQKGTKSGDRLDASPKLKNLPENTITCGLHYQKDGFFVALDTRYTGQQYAGPLRLAGYSTTDLSFRVERGQSAISLALCNLFDKEYQEAGYTMPGRTYTVSWQQKF</sequence>
<keyword evidence="9 10" id="KW-0998">Cell outer membrane</keyword>
<dbReference type="Pfam" id="PF00593">
    <property type="entry name" value="TonB_dep_Rec_b-barrel"/>
    <property type="match status" value="1"/>
</dbReference>
<evidence type="ECO:0000256" key="9">
    <source>
        <dbReference type="ARBA" id="ARBA00023237"/>
    </source>
</evidence>
<dbReference type="AlphaFoldDB" id="A0A0U1KVG6"/>
<evidence type="ECO:0000313" key="15">
    <source>
        <dbReference type="Proteomes" id="UP000049855"/>
    </source>
</evidence>
<evidence type="ECO:0000256" key="5">
    <source>
        <dbReference type="ARBA" id="ARBA00022729"/>
    </source>
</evidence>
<accession>A0A0U1KVG6</accession>
<evidence type="ECO:0000256" key="7">
    <source>
        <dbReference type="ARBA" id="ARBA00023136"/>
    </source>
</evidence>
<feature type="domain" description="TonB-dependent receptor-like beta-barrel" evidence="12">
    <location>
        <begin position="208"/>
        <end position="674"/>
    </location>
</feature>
<evidence type="ECO:0000256" key="11">
    <source>
        <dbReference type="RuleBase" id="RU003357"/>
    </source>
</evidence>
<dbReference type="InterPro" id="IPR039426">
    <property type="entry name" value="TonB-dep_rcpt-like"/>
</dbReference>